<evidence type="ECO:0000313" key="4">
    <source>
        <dbReference type="EMBL" id="TJY42647.1"/>
    </source>
</evidence>
<name>A0A4U0FD31_9BACL</name>
<dbReference type="Gene3D" id="3.40.190.10">
    <property type="entry name" value="Periplasmic binding protein-like II"/>
    <property type="match status" value="1"/>
</dbReference>
<proteinExistence type="inferred from homology"/>
<dbReference type="Pfam" id="PF01547">
    <property type="entry name" value="SBP_bac_1"/>
    <property type="match status" value="1"/>
</dbReference>
<organism evidence="4 5">
    <name type="scientific">Cohnella pontilimi</name>
    <dbReference type="NCBI Taxonomy" id="2564100"/>
    <lineage>
        <taxon>Bacteria</taxon>
        <taxon>Bacillati</taxon>
        <taxon>Bacillota</taxon>
        <taxon>Bacilli</taxon>
        <taxon>Bacillales</taxon>
        <taxon>Paenibacillaceae</taxon>
        <taxon>Cohnella</taxon>
    </lineage>
</organism>
<comment type="caution">
    <text evidence="4">The sequence shown here is derived from an EMBL/GenBank/DDBJ whole genome shotgun (WGS) entry which is preliminary data.</text>
</comment>
<evidence type="ECO:0000256" key="1">
    <source>
        <dbReference type="ARBA" id="ARBA00008520"/>
    </source>
</evidence>
<evidence type="ECO:0000256" key="2">
    <source>
        <dbReference type="ARBA" id="ARBA00022448"/>
    </source>
</evidence>
<dbReference type="AlphaFoldDB" id="A0A4U0FD31"/>
<dbReference type="PANTHER" id="PTHR43649:SF29">
    <property type="entry name" value="OSMOPROTECTIVE COMPOUNDS-BINDING PROTEIN GGTB"/>
    <property type="match status" value="1"/>
</dbReference>
<comment type="similarity">
    <text evidence="1">Belongs to the bacterial solute-binding protein 1 family.</text>
</comment>
<dbReference type="InterPro" id="IPR050490">
    <property type="entry name" value="Bact_solute-bd_prot1"/>
</dbReference>
<feature type="signal peptide" evidence="3">
    <location>
        <begin position="1"/>
        <end position="20"/>
    </location>
</feature>
<keyword evidence="5" id="KW-1185">Reference proteome</keyword>
<dbReference type="OrthoDB" id="9798191at2"/>
<dbReference type="PROSITE" id="PS51257">
    <property type="entry name" value="PROKAR_LIPOPROTEIN"/>
    <property type="match status" value="1"/>
</dbReference>
<dbReference type="PANTHER" id="PTHR43649">
    <property type="entry name" value="ARABINOSE-BINDING PROTEIN-RELATED"/>
    <property type="match status" value="1"/>
</dbReference>
<evidence type="ECO:0000313" key="5">
    <source>
        <dbReference type="Proteomes" id="UP000309673"/>
    </source>
</evidence>
<keyword evidence="3" id="KW-0732">Signal</keyword>
<accession>A0A4U0FD31</accession>
<reference evidence="4 5" key="1">
    <citation type="submission" date="2019-04" db="EMBL/GenBank/DDBJ databases">
        <title>Cohnella sp. nov., isolated from soil.</title>
        <authorList>
            <person name="Kim W."/>
        </authorList>
    </citation>
    <scope>NUCLEOTIDE SEQUENCE [LARGE SCALE GENOMIC DNA]</scope>
    <source>
        <strain evidence="4 5">CAU 1483</strain>
    </source>
</reference>
<dbReference type="InterPro" id="IPR006059">
    <property type="entry name" value="SBP"/>
</dbReference>
<dbReference type="Proteomes" id="UP000309673">
    <property type="component" value="Unassembled WGS sequence"/>
</dbReference>
<protein>
    <submittedName>
        <fullName evidence="4">Extracellular solute-binding protein</fullName>
    </submittedName>
</protein>
<dbReference type="SUPFAM" id="SSF53850">
    <property type="entry name" value="Periplasmic binding protein-like II"/>
    <property type="match status" value="1"/>
</dbReference>
<keyword evidence="2" id="KW-0813">Transport</keyword>
<feature type="chain" id="PRO_5039569081" evidence="3">
    <location>
        <begin position="21"/>
        <end position="436"/>
    </location>
</feature>
<evidence type="ECO:0000256" key="3">
    <source>
        <dbReference type="SAM" id="SignalP"/>
    </source>
</evidence>
<gene>
    <name evidence="4" type="ORF">E5161_07275</name>
</gene>
<dbReference type="EMBL" id="SUPK01000003">
    <property type="protein sequence ID" value="TJY42647.1"/>
    <property type="molecule type" value="Genomic_DNA"/>
</dbReference>
<sequence>MEMVKRKGFLLALILTVALAAAGCSKGDGGNNAAGSDNASSPAASSAASGEKVTLKVWGDLANQAVYEEPFKKINEAFMAKNPNIKIDYEFAQSEDSLNVALQANTLPDAFFVQGNKSTKTAEMARNKQIIPLDEYNVIDTSRFPEEAINYTKVDGKIYSSAPSFFDYAMVYYNKDIFDKYGLQAPKTWDEFIKVLDTLVSNKVTPIAVGGNGDFDRYWPIQEMAPAIINEDMINLYEGKPIDETRMTELFDTYRSFVEKGYYGKDFVAMDGKAAQLAFTNGKTAMIYDGTWSNNIYAQTGLNIGRFAMPGKDGVRYAQEGMNNSTTYAVSATSKHPKEAAEYVKFLSSAEAAQIMEDSNGNIPIVKDIKPKDEIVAEFSAFDKIGKNIYHSFSAAATEKSKPQDLLLSEILPKLMTKKITGAQATQILQHELAKK</sequence>